<feature type="binding site" evidence="3">
    <location>
        <begin position="3"/>
        <end position="8"/>
    </location>
    <ligand>
        <name>substrate</name>
    </ligand>
</feature>
<proteinExistence type="predicted"/>
<dbReference type="SUPFAM" id="SSF110857">
    <property type="entry name" value="Gamma-glutamyl cyclotransferase-like"/>
    <property type="match status" value="1"/>
</dbReference>
<accession>A0AAE3G6W5</accession>
<dbReference type="AlphaFoldDB" id="A0AAE3G6W5"/>
<name>A0AAE3G6W5_9GAMM</name>
<comment type="caution">
    <text evidence="4">The sequence shown here is derived from an EMBL/GenBank/DDBJ whole genome shotgun (WGS) entry which is preliminary data.</text>
</comment>
<evidence type="ECO:0000256" key="2">
    <source>
        <dbReference type="PIRSR" id="PIRSR617939-1"/>
    </source>
</evidence>
<dbReference type="Gene3D" id="3.10.490.10">
    <property type="entry name" value="Gamma-glutamyl cyclotransferase-like"/>
    <property type="match status" value="1"/>
</dbReference>
<dbReference type="EMBL" id="JALJXV010000009">
    <property type="protein sequence ID" value="MCP1676532.1"/>
    <property type="molecule type" value="Genomic_DNA"/>
</dbReference>
<sequence length="164" mass="18318">MYYFAYGSNMSLSRLRERVQSAEILGRFTLKQHDLRFHKSSKDGSGKCDAFFTADSVNVIYGVLFKIDPAEKSALDKAEGLGYGYEAKEVTVTAHDGTSVTATTYVATNIDKSLKPYSWYVNHVLVGTREASLPQDYIDSKITSVEAVEDSDKERDTKQRAIHS</sequence>
<evidence type="ECO:0000256" key="1">
    <source>
        <dbReference type="ARBA" id="ARBA00023239"/>
    </source>
</evidence>
<gene>
    <name evidence="4" type="ORF">J2T57_003693</name>
</gene>
<dbReference type="PANTHER" id="PTHR12935:SF0">
    <property type="entry name" value="GAMMA-GLUTAMYLCYCLOTRANSFERASE"/>
    <property type="match status" value="1"/>
</dbReference>
<dbReference type="CDD" id="cd06661">
    <property type="entry name" value="GGCT_like"/>
    <property type="match status" value="1"/>
</dbReference>
<dbReference type="GO" id="GO:0003839">
    <property type="term" value="F:gamma-glutamylcyclotransferase activity"/>
    <property type="evidence" value="ECO:0007669"/>
    <property type="project" value="InterPro"/>
</dbReference>
<organism evidence="4 5">
    <name type="scientific">Natronocella acetinitrilica</name>
    <dbReference type="NCBI Taxonomy" id="414046"/>
    <lineage>
        <taxon>Bacteria</taxon>
        <taxon>Pseudomonadati</taxon>
        <taxon>Pseudomonadota</taxon>
        <taxon>Gammaproteobacteria</taxon>
        <taxon>Chromatiales</taxon>
        <taxon>Ectothiorhodospiraceae</taxon>
        <taxon>Natronocella</taxon>
    </lineage>
</organism>
<evidence type="ECO:0000313" key="4">
    <source>
        <dbReference type="EMBL" id="MCP1676532.1"/>
    </source>
</evidence>
<feature type="binding site" evidence="3">
    <location>
        <position position="120"/>
    </location>
    <ligand>
        <name>substrate</name>
    </ligand>
</feature>
<dbReference type="PANTHER" id="PTHR12935">
    <property type="entry name" value="GAMMA-GLUTAMYLCYCLOTRANSFERASE"/>
    <property type="match status" value="1"/>
</dbReference>
<keyword evidence="5" id="KW-1185">Reference proteome</keyword>
<protein>
    <submittedName>
        <fullName evidence="4">Gamma-glutamylcyclotransferase (GGCT)/AIG2-like uncharacterized protein YtfP</fullName>
    </submittedName>
</protein>
<dbReference type="InterPro" id="IPR017939">
    <property type="entry name" value="G-Glutamylcylcotransferase"/>
</dbReference>
<dbReference type="InterPro" id="IPR013024">
    <property type="entry name" value="GGCT-like"/>
</dbReference>
<reference evidence="4" key="1">
    <citation type="submission" date="2022-03" db="EMBL/GenBank/DDBJ databases">
        <title>Genomic Encyclopedia of Type Strains, Phase III (KMG-III): the genomes of soil and plant-associated and newly described type strains.</title>
        <authorList>
            <person name="Whitman W."/>
        </authorList>
    </citation>
    <scope>NUCLEOTIDE SEQUENCE</scope>
    <source>
        <strain evidence="4">ANL 6-2</strain>
    </source>
</reference>
<evidence type="ECO:0000256" key="3">
    <source>
        <dbReference type="PIRSR" id="PIRSR617939-2"/>
    </source>
</evidence>
<dbReference type="Pfam" id="PF13772">
    <property type="entry name" value="AIG2_2"/>
    <property type="match status" value="1"/>
</dbReference>
<evidence type="ECO:0000313" key="5">
    <source>
        <dbReference type="Proteomes" id="UP001205843"/>
    </source>
</evidence>
<dbReference type="InterPro" id="IPR036568">
    <property type="entry name" value="GGCT-like_sf"/>
</dbReference>
<feature type="active site" description="Proton acceptor" evidence="2">
    <location>
        <position position="79"/>
    </location>
</feature>
<dbReference type="RefSeq" id="WP_253482956.1">
    <property type="nucleotide sequence ID" value="NZ_JALJXV010000009.1"/>
</dbReference>
<dbReference type="Proteomes" id="UP001205843">
    <property type="component" value="Unassembled WGS sequence"/>
</dbReference>
<keyword evidence="1" id="KW-0456">Lyase</keyword>